<evidence type="ECO:0000313" key="4">
    <source>
        <dbReference type="EMBL" id="SDB37049.1"/>
    </source>
</evidence>
<accession>A0A1G6CVY8</accession>
<dbReference type="STRING" id="617002.SAMN05660653_01768"/>
<organism evidence="4 5">
    <name type="scientific">Desulfonatronum thiosulfatophilum</name>
    <dbReference type="NCBI Taxonomy" id="617002"/>
    <lineage>
        <taxon>Bacteria</taxon>
        <taxon>Pseudomonadati</taxon>
        <taxon>Thermodesulfobacteriota</taxon>
        <taxon>Desulfovibrionia</taxon>
        <taxon>Desulfovibrionales</taxon>
        <taxon>Desulfonatronaceae</taxon>
        <taxon>Desulfonatronum</taxon>
    </lineage>
</organism>
<dbReference type="InterPro" id="IPR001789">
    <property type="entry name" value="Sig_transdc_resp-reg_receiver"/>
</dbReference>
<dbReference type="Pfam" id="PF04397">
    <property type="entry name" value="LytTR"/>
    <property type="match status" value="1"/>
</dbReference>
<dbReference type="InterPro" id="IPR007492">
    <property type="entry name" value="LytTR_DNA-bd_dom"/>
</dbReference>
<dbReference type="GO" id="GO:0003677">
    <property type="term" value="F:DNA binding"/>
    <property type="evidence" value="ECO:0007669"/>
    <property type="project" value="InterPro"/>
</dbReference>
<dbReference type="Proteomes" id="UP000198771">
    <property type="component" value="Unassembled WGS sequence"/>
</dbReference>
<dbReference type="PANTHER" id="PTHR37299">
    <property type="entry name" value="TRANSCRIPTIONAL REGULATOR-RELATED"/>
    <property type="match status" value="1"/>
</dbReference>
<dbReference type="EMBL" id="FMXO01000009">
    <property type="protein sequence ID" value="SDB37049.1"/>
    <property type="molecule type" value="Genomic_DNA"/>
</dbReference>
<comment type="caution">
    <text evidence="1">Lacks conserved residue(s) required for the propagation of feature annotation.</text>
</comment>
<dbReference type="Pfam" id="PF00072">
    <property type="entry name" value="Response_reg"/>
    <property type="match status" value="1"/>
</dbReference>
<proteinExistence type="predicted"/>
<dbReference type="RefSeq" id="WP_092120207.1">
    <property type="nucleotide sequence ID" value="NZ_FMXO01000009.1"/>
</dbReference>
<dbReference type="PROSITE" id="PS50930">
    <property type="entry name" value="HTH_LYTTR"/>
    <property type="match status" value="1"/>
</dbReference>
<evidence type="ECO:0000313" key="5">
    <source>
        <dbReference type="Proteomes" id="UP000198771"/>
    </source>
</evidence>
<gene>
    <name evidence="4" type="ORF">SAMN05660653_01768</name>
</gene>
<evidence type="ECO:0000259" key="2">
    <source>
        <dbReference type="PROSITE" id="PS50110"/>
    </source>
</evidence>
<keyword evidence="5" id="KW-1185">Reference proteome</keyword>
<protein>
    <submittedName>
        <fullName evidence="4">Two component transcriptional regulator, LytTR family</fullName>
    </submittedName>
</protein>
<dbReference type="InterPro" id="IPR046947">
    <property type="entry name" value="LytR-like"/>
</dbReference>
<evidence type="ECO:0000259" key="3">
    <source>
        <dbReference type="PROSITE" id="PS50930"/>
    </source>
</evidence>
<dbReference type="OrthoDB" id="9781059at2"/>
<dbReference type="AlphaFoldDB" id="A0A1G6CVY8"/>
<sequence length="287" mass="33016">MNELRVLLIHPDPQLRHELRNLLREVDGIQVLGEAVSAFEAVELIDGVGYHALFLGVDLPEGVNGFELAQILSQRKHRPAMIFLAADEAHAFKAFELGATDYLLWPCSQERMKRTLTRLRQFPAETHIAEPGGVPGSVRTTEGDEETVQLALGEEEEDNFLKALRNAWDYNQSRPVEIEKLPISLEGRVILIPYSHIVFVEAYEDYSFVHTNQDKYLTSFRLKYLEDRLRMHRFFRVHRKFLVNLELVTEIASLPGSNFMLRTTGKKRIELPVSRRRIADLKQILGL</sequence>
<dbReference type="SMART" id="SM00850">
    <property type="entry name" value="LytTR"/>
    <property type="match status" value="1"/>
</dbReference>
<dbReference type="SUPFAM" id="SSF52172">
    <property type="entry name" value="CheY-like"/>
    <property type="match status" value="1"/>
</dbReference>
<feature type="domain" description="HTH LytTR-type" evidence="3">
    <location>
        <begin position="181"/>
        <end position="287"/>
    </location>
</feature>
<dbReference type="PANTHER" id="PTHR37299:SF1">
    <property type="entry name" value="STAGE 0 SPORULATION PROTEIN A HOMOLOG"/>
    <property type="match status" value="1"/>
</dbReference>
<dbReference type="Gene3D" id="2.40.50.1020">
    <property type="entry name" value="LytTr DNA-binding domain"/>
    <property type="match status" value="1"/>
</dbReference>
<name>A0A1G6CVY8_9BACT</name>
<dbReference type="SMART" id="SM00448">
    <property type="entry name" value="REC"/>
    <property type="match status" value="1"/>
</dbReference>
<dbReference type="Gene3D" id="3.40.50.2300">
    <property type="match status" value="1"/>
</dbReference>
<dbReference type="PROSITE" id="PS50110">
    <property type="entry name" value="RESPONSE_REGULATORY"/>
    <property type="match status" value="1"/>
</dbReference>
<evidence type="ECO:0000256" key="1">
    <source>
        <dbReference type="PROSITE-ProRule" id="PRU00169"/>
    </source>
</evidence>
<dbReference type="InterPro" id="IPR011006">
    <property type="entry name" value="CheY-like_superfamily"/>
</dbReference>
<feature type="domain" description="Response regulatory" evidence="2">
    <location>
        <begin position="5"/>
        <end position="120"/>
    </location>
</feature>
<dbReference type="GO" id="GO:0000156">
    <property type="term" value="F:phosphorelay response regulator activity"/>
    <property type="evidence" value="ECO:0007669"/>
    <property type="project" value="InterPro"/>
</dbReference>
<reference evidence="4 5" key="1">
    <citation type="submission" date="2016-10" db="EMBL/GenBank/DDBJ databases">
        <authorList>
            <person name="de Groot N.N."/>
        </authorList>
    </citation>
    <scope>NUCLEOTIDE SEQUENCE [LARGE SCALE GENOMIC DNA]</scope>
    <source>
        <strain evidence="4 5">ASO4-2</strain>
    </source>
</reference>